<dbReference type="SUPFAM" id="SSF53686">
    <property type="entry name" value="Tryptophan synthase beta subunit-like PLP-dependent enzymes"/>
    <property type="match status" value="1"/>
</dbReference>
<dbReference type="InterPro" id="IPR027278">
    <property type="entry name" value="ACCD_DCysDesulf"/>
</dbReference>
<dbReference type="PANTHER" id="PTHR43780">
    <property type="entry name" value="1-AMINOCYCLOPROPANE-1-CARBOXYLATE DEAMINASE-RELATED"/>
    <property type="match status" value="1"/>
</dbReference>
<accession>R7ZNQ2</accession>
<evidence type="ECO:0000313" key="8">
    <source>
        <dbReference type="Proteomes" id="UP000013909"/>
    </source>
</evidence>
<dbReference type="STRING" id="1232681.ADIS_3833"/>
<keyword evidence="7" id="KW-0378">Hydrolase</keyword>
<proteinExistence type="inferred from homology"/>
<feature type="active site" description="Nucleophile" evidence="4">
    <location>
        <position position="68"/>
    </location>
</feature>
<comment type="caution">
    <text evidence="7">The sequence shown here is derived from an EMBL/GenBank/DDBJ whole genome shotgun (WGS) entry which is preliminary data.</text>
</comment>
<keyword evidence="3 5" id="KW-0663">Pyridoxal phosphate</keyword>
<evidence type="ECO:0000259" key="6">
    <source>
        <dbReference type="Pfam" id="PF00291"/>
    </source>
</evidence>
<dbReference type="Proteomes" id="UP000013909">
    <property type="component" value="Unassembled WGS sequence"/>
</dbReference>
<protein>
    <submittedName>
        <fullName evidence="7">1-aminocyclopropane-1-carboxylate deaminase</fullName>
        <ecNumber evidence="7">3.5.99.7</ecNumber>
    </submittedName>
</protein>
<name>R7ZNQ2_9BACT</name>
<comment type="cofactor">
    <cofactor evidence="1">
        <name>pyridoxal 5'-phosphate</name>
        <dbReference type="ChEBI" id="CHEBI:597326"/>
    </cofactor>
</comment>
<dbReference type="Gene3D" id="3.40.50.1100">
    <property type="match status" value="2"/>
</dbReference>
<evidence type="ECO:0000256" key="3">
    <source>
        <dbReference type="ARBA" id="ARBA00022898"/>
    </source>
</evidence>
<evidence type="ECO:0000313" key="7">
    <source>
        <dbReference type="EMBL" id="EON75683.1"/>
    </source>
</evidence>
<dbReference type="InterPro" id="IPR001926">
    <property type="entry name" value="TrpB-like_PALP"/>
</dbReference>
<feature type="modified residue" description="N6-(pyridoxal phosphate)lysine" evidence="5">
    <location>
        <position position="41"/>
    </location>
</feature>
<evidence type="ECO:0000256" key="2">
    <source>
        <dbReference type="ARBA" id="ARBA00008639"/>
    </source>
</evidence>
<gene>
    <name evidence="7" type="ORF">ADIS_3833</name>
</gene>
<evidence type="ECO:0000256" key="4">
    <source>
        <dbReference type="PIRSR" id="PIRSR006278-1"/>
    </source>
</evidence>
<dbReference type="EC" id="3.5.99.7" evidence="7"/>
<sequence>MFPDTSMPPLQQIHLPLLESRGVEWFVKRLDLVHPLLSGNKYYKLKYNILQAKKEGKKRLLTFGGAFSNHLYAIAAASRMADLEVIGCIRGEITSPLNPTLSFAREMGMVFHPMTREEYRQKTSEELINALRRRYGDFYLVPEGGTNDLAIKGCREILGPSDRSFNTVCASLGTAGTLAGLLASCDKSQRVLGFSSLKGEFVRSDFRELLRRHRLSPEADWEIFTDYHAGGYAKHSTELLETMQRFFTATGIPLDPIYTGKMAFGIIDLLEKNYFAPGSRILMIHSGGLQGIDGFEWRWKKKLYPG</sequence>
<dbReference type="RefSeq" id="WP_010855960.1">
    <property type="nucleotide sequence ID" value="NZ_AQHR01000099.1"/>
</dbReference>
<keyword evidence="8" id="KW-1185">Reference proteome</keyword>
<dbReference type="GO" id="GO:0008660">
    <property type="term" value="F:1-aminocyclopropane-1-carboxylate deaminase activity"/>
    <property type="evidence" value="ECO:0007669"/>
    <property type="project" value="UniProtKB-EC"/>
</dbReference>
<feature type="domain" description="Tryptophan synthase beta chain-like PALP" evidence="6">
    <location>
        <begin position="16"/>
        <end position="287"/>
    </location>
</feature>
<dbReference type="OrthoDB" id="9801249at2"/>
<evidence type="ECO:0000256" key="5">
    <source>
        <dbReference type="PIRSR" id="PIRSR006278-2"/>
    </source>
</evidence>
<organism evidence="7 8">
    <name type="scientific">Lunatimonas lonarensis</name>
    <dbReference type="NCBI Taxonomy" id="1232681"/>
    <lineage>
        <taxon>Bacteria</taxon>
        <taxon>Pseudomonadati</taxon>
        <taxon>Bacteroidota</taxon>
        <taxon>Cytophagia</taxon>
        <taxon>Cytophagales</taxon>
        <taxon>Cyclobacteriaceae</taxon>
    </lineage>
</organism>
<dbReference type="EMBL" id="AQHR01000099">
    <property type="protein sequence ID" value="EON75683.1"/>
    <property type="molecule type" value="Genomic_DNA"/>
</dbReference>
<dbReference type="AlphaFoldDB" id="R7ZNQ2"/>
<comment type="similarity">
    <text evidence="2">Belongs to the ACC deaminase/D-cysteine desulfhydrase family.</text>
</comment>
<dbReference type="PATRIC" id="fig|1288963.3.peg.3824"/>
<dbReference type="PANTHER" id="PTHR43780:SF2">
    <property type="entry name" value="1-AMINOCYCLOPROPANE-1-CARBOXYLATE DEAMINASE-RELATED"/>
    <property type="match status" value="1"/>
</dbReference>
<dbReference type="PIRSF" id="PIRSF006278">
    <property type="entry name" value="ACCD_DCysDesulf"/>
    <property type="match status" value="1"/>
</dbReference>
<dbReference type="GO" id="GO:0019148">
    <property type="term" value="F:D-cysteine desulfhydrase activity"/>
    <property type="evidence" value="ECO:0007669"/>
    <property type="project" value="TreeGrafter"/>
</dbReference>
<evidence type="ECO:0000256" key="1">
    <source>
        <dbReference type="ARBA" id="ARBA00001933"/>
    </source>
</evidence>
<dbReference type="InterPro" id="IPR036052">
    <property type="entry name" value="TrpB-like_PALP_sf"/>
</dbReference>
<reference evidence="7 8" key="1">
    <citation type="submission" date="2013-02" db="EMBL/GenBank/DDBJ databases">
        <title>A novel strain isolated from Lonar lake, Maharashtra, India.</title>
        <authorList>
            <person name="Singh A."/>
        </authorList>
    </citation>
    <scope>NUCLEOTIDE SEQUENCE [LARGE SCALE GENOMIC DNA]</scope>
    <source>
        <strain evidence="7 8">AK24</strain>
    </source>
</reference>
<dbReference type="Pfam" id="PF00291">
    <property type="entry name" value="PALP"/>
    <property type="match status" value="1"/>
</dbReference>